<comment type="subcellular location">
    <subcellularLocation>
        <location evidence="10">Cell membrane</location>
        <topology evidence="10">Multi-pass membrane protein</topology>
    </subcellularLocation>
</comment>
<dbReference type="Proteomes" id="UP000237968">
    <property type="component" value="Unassembled WGS sequence"/>
</dbReference>
<proteinExistence type="inferred from homology"/>
<dbReference type="SMART" id="SM01207">
    <property type="entry name" value="G3P_acyltransf"/>
    <property type="match status" value="1"/>
</dbReference>
<evidence type="ECO:0000256" key="4">
    <source>
        <dbReference type="ARBA" id="ARBA00022692"/>
    </source>
</evidence>
<comment type="catalytic activity">
    <reaction evidence="10">
        <text>an acyl phosphate + sn-glycerol 3-phosphate = a 1-acyl-sn-glycero-3-phosphate + phosphate</text>
        <dbReference type="Rhea" id="RHEA:34075"/>
        <dbReference type="ChEBI" id="CHEBI:43474"/>
        <dbReference type="ChEBI" id="CHEBI:57597"/>
        <dbReference type="ChEBI" id="CHEBI:57970"/>
        <dbReference type="ChEBI" id="CHEBI:59918"/>
        <dbReference type="EC" id="2.3.1.275"/>
    </reaction>
</comment>
<gene>
    <name evidence="10 11" type="primary">plsY</name>
    <name evidence="11" type="ORF">ENSA5_14830</name>
</gene>
<feature type="transmembrane region" description="Helical" evidence="10">
    <location>
        <begin position="6"/>
        <end position="27"/>
    </location>
</feature>
<dbReference type="RefSeq" id="WP_258182778.1">
    <property type="nucleotide sequence ID" value="NZ_PVNK01000079.1"/>
</dbReference>
<dbReference type="GO" id="GO:0005886">
    <property type="term" value="C:plasma membrane"/>
    <property type="evidence" value="ECO:0007669"/>
    <property type="project" value="UniProtKB-SubCell"/>
</dbReference>
<dbReference type="Pfam" id="PF02660">
    <property type="entry name" value="G3P_acyltransf"/>
    <property type="match status" value="1"/>
</dbReference>
<comment type="subunit">
    <text evidence="10">Probably interacts with PlsX.</text>
</comment>
<evidence type="ECO:0000256" key="7">
    <source>
        <dbReference type="ARBA" id="ARBA00023136"/>
    </source>
</evidence>
<evidence type="ECO:0000256" key="1">
    <source>
        <dbReference type="ARBA" id="ARBA00022475"/>
    </source>
</evidence>
<dbReference type="InterPro" id="IPR003811">
    <property type="entry name" value="G3P_acylTferase_PlsY"/>
</dbReference>
<keyword evidence="11" id="KW-0012">Acyltransferase</keyword>
<comment type="similarity">
    <text evidence="10">Belongs to the PlsY family.</text>
</comment>
<comment type="caution">
    <text evidence="11">The sequence shown here is derived from an EMBL/GenBank/DDBJ whole genome shotgun (WGS) entry which is preliminary data.</text>
</comment>
<dbReference type="EMBL" id="PVNK01000079">
    <property type="protein sequence ID" value="PRQ03551.1"/>
    <property type="molecule type" value="Genomic_DNA"/>
</dbReference>
<feature type="transmembrane region" description="Helical" evidence="10">
    <location>
        <begin position="115"/>
        <end position="138"/>
    </location>
</feature>
<dbReference type="HAMAP" id="MF_01043">
    <property type="entry name" value="PlsY"/>
    <property type="match status" value="1"/>
</dbReference>
<keyword evidence="8 10" id="KW-0594">Phospholipid biosynthesis</keyword>
<evidence type="ECO:0000256" key="9">
    <source>
        <dbReference type="ARBA" id="ARBA00023264"/>
    </source>
</evidence>
<evidence type="ECO:0000256" key="6">
    <source>
        <dbReference type="ARBA" id="ARBA00023098"/>
    </source>
</evidence>
<comment type="pathway">
    <text evidence="10">Lipid metabolism; phospholipid metabolism.</text>
</comment>
<accession>A0A2S9YEU9</accession>
<keyword evidence="9 10" id="KW-1208">Phospholipid metabolism</keyword>
<evidence type="ECO:0000256" key="2">
    <source>
        <dbReference type="ARBA" id="ARBA00022516"/>
    </source>
</evidence>
<keyword evidence="2 10" id="KW-0444">Lipid biosynthesis</keyword>
<evidence type="ECO:0000256" key="8">
    <source>
        <dbReference type="ARBA" id="ARBA00023209"/>
    </source>
</evidence>
<name>A0A2S9YEU9_9BACT</name>
<dbReference type="NCBIfam" id="TIGR00023">
    <property type="entry name" value="glycerol-3-phosphate 1-O-acyltransferase PlsY"/>
    <property type="match status" value="1"/>
</dbReference>
<dbReference type="PANTHER" id="PTHR30309">
    <property type="entry name" value="INNER MEMBRANE PROTEIN YGIH"/>
    <property type="match status" value="1"/>
</dbReference>
<evidence type="ECO:0000256" key="5">
    <source>
        <dbReference type="ARBA" id="ARBA00022989"/>
    </source>
</evidence>
<organism evidence="11 12">
    <name type="scientific">Enhygromyxa salina</name>
    <dbReference type="NCBI Taxonomy" id="215803"/>
    <lineage>
        <taxon>Bacteria</taxon>
        <taxon>Pseudomonadati</taxon>
        <taxon>Myxococcota</taxon>
        <taxon>Polyangia</taxon>
        <taxon>Nannocystales</taxon>
        <taxon>Nannocystaceae</taxon>
        <taxon>Enhygromyxa</taxon>
    </lineage>
</organism>
<dbReference type="PANTHER" id="PTHR30309:SF0">
    <property type="entry name" value="GLYCEROL-3-PHOSPHATE ACYLTRANSFERASE-RELATED"/>
    <property type="match status" value="1"/>
</dbReference>
<feature type="transmembrane region" description="Helical" evidence="10">
    <location>
        <begin position="86"/>
        <end position="103"/>
    </location>
</feature>
<dbReference type="UniPathway" id="UPA00085"/>
<feature type="transmembrane region" description="Helical" evidence="10">
    <location>
        <begin position="150"/>
        <end position="180"/>
    </location>
</feature>
<reference evidence="11 12" key="1">
    <citation type="submission" date="2018-03" db="EMBL/GenBank/DDBJ databases">
        <title>Draft Genome Sequences of the Obligatory Marine Myxobacteria Enhygromyxa salina SWB005.</title>
        <authorList>
            <person name="Poehlein A."/>
            <person name="Moghaddam J.A."/>
            <person name="Harms H."/>
            <person name="Alanjari M."/>
            <person name="Koenig G.M."/>
            <person name="Daniel R."/>
            <person name="Schaeberle T.F."/>
        </authorList>
    </citation>
    <scope>NUCLEOTIDE SEQUENCE [LARGE SCALE GENOMIC DNA]</scope>
    <source>
        <strain evidence="11 12">SWB005</strain>
    </source>
</reference>
<keyword evidence="1 10" id="KW-1003">Cell membrane</keyword>
<evidence type="ECO:0000256" key="10">
    <source>
        <dbReference type="HAMAP-Rule" id="MF_01043"/>
    </source>
</evidence>
<evidence type="ECO:0000313" key="12">
    <source>
        <dbReference type="Proteomes" id="UP000237968"/>
    </source>
</evidence>
<keyword evidence="6 10" id="KW-0443">Lipid metabolism</keyword>
<feature type="transmembrane region" description="Helical" evidence="10">
    <location>
        <begin position="48"/>
        <end position="74"/>
    </location>
</feature>
<dbReference type="GO" id="GO:0043772">
    <property type="term" value="F:acyl-phosphate glycerol-3-phosphate acyltransferase activity"/>
    <property type="evidence" value="ECO:0007669"/>
    <property type="project" value="UniProtKB-UniRule"/>
</dbReference>
<keyword evidence="5 10" id="KW-1133">Transmembrane helix</keyword>
<dbReference type="GO" id="GO:0008654">
    <property type="term" value="P:phospholipid biosynthetic process"/>
    <property type="evidence" value="ECO:0007669"/>
    <property type="project" value="UniProtKB-UniRule"/>
</dbReference>
<keyword evidence="7 10" id="KW-0472">Membrane</keyword>
<evidence type="ECO:0000256" key="3">
    <source>
        <dbReference type="ARBA" id="ARBA00022679"/>
    </source>
</evidence>
<dbReference type="AlphaFoldDB" id="A0A2S9YEU9"/>
<keyword evidence="3 10" id="KW-0808">Transferase</keyword>
<keyword evidence="12" id="KW-1185">Reference proteome</keyword>
<comment type="function">
    <text evidence="10">Catalyzes the transfer of an acyl group from acyl-phosphate (acyl-PO(4)) to glycerol-3-phosphate (G3P) to form lysophosphatidic acid (LPA). This enzyme utilizes acyl-phosphate as fatty acyl donor, but not acyl-CoA or acyl-ACP.</text>
</comment>
<sequence length="210" mass="22197">MILELLLWMLGAYLLAGIPVGLLIGLARGVDLREVGSGNIGATNAVRALGKVWGLIVFALDVAKAGVPVAAALHHFGDGPGGPQKVAIVALAAILGHLFPIYLRFRGGKGVACAFGVFLVLAPKAALVGLLVYVQTLWLTRISALGSLTAALVIVAVVWIDPSVPFAYVVLAAGLAGLIWERHRPNLERVFAVAREARERERELEREDSA</sequence>
<evidence type="ECO:0000313" key="11">
    <source>
        <dbReference type="EMBL" id="PRQ03551.1"/>
    </source>
</evidence>
<keyword evidence="4 10" id="KW-0812">Transmembrane</keyword>
<dbReference type="EC" id="2.3.1.275" evidence="10"/>
<protein>
    <recommendedName>
        <fullName evidence="10">Glycerol-3-phosphate acyltransferase</fullName>
    </recommendedName>
    <alternativeName>
        <fullName evidence="10">Acyl-PO4 G3P acyltransferase</fullName>
    </alternativeName>
    <alternativeName>
        <fullName evidence="10">Acyl-phosphate--glycerol-3-phosphate acyltransferase</fullName>
    </alternativeName>
    <alternativeName>
        <fullName evidence="10">G3P acyltransferase</fullName>
        <shortName evidence="10">GPAT</shortName>
        <ecNumber evidence="10">2.3.1.275</ecNumber>
    </alternativeName>
    <alternativeName>
        <fullName evidence="10">Lysophosphatidic acid synthase</fullName>
        <shortName evidence="10">LPA synthase</shortName>
    </alternativeName>
</protein>